<sequence length="447" mass="47450">MTRHVECRQISCGDSIVTLSFQHSRDRIQLASRYLPGGVSSNFRLGISPTPLVFDHAEGPYLHDADGNRLIDYYLGMGPMILGHKPQAVVEAVQAQLGKGILFGGQSEVEFEAAELLCGMLPSAERVRFSSSGSEAVQAALRLARAITGRGTIVKFEGHYHGWLDNVLWSVAPAPDRMGGEAAPVPQSGTAGQDDLAGQRVEVLSWNRLDLVEERLARGDVAALIMEPAMCNTGAIFPAAGYLEGVRQACSKVGTVLIFDEVITGFRVSAGGVQQRLGVTPDLTIFGKAVASGFPVAGLVGKAALMDEFAAGRKVMHGGTYNSQSIAMAATVATLKALKAPGSYEKLEQRGARLMEGVRSALAAAGATATVTGFPQIFHVGFGLKAAPRNYRDIIATDRAGYVRLTTALLERGVRVLERGAWFISTEHDDAVIDETIASLKGALASL</sequence>
<gene>
    <name evidence="1" type="ORF">JHL16_02820</name>
</gene>
<keyword evidence="1" id="KW-0808">Transferase</keyword>
<reference evidence="1" key="1">
    <citation type="submission" date="2021-01" db="EMBL/GenBank/DDBJ databases">
        <authorList>
            <person name="Sun Q."/>
        </authorList>
    </citation>
    <scope>NUCLEOTIDE SEQUENCE</scope>
    <source>
        <strain evidence="1">YIM B02566</strain>
    </source>
</reference>
<evidence type="ECO:0000313" key="2">
    <source>
        <dbReference type="Proteomes" id="UP000616151"/>
    </source>
</evidence>
<organism evidence="1 2">
    <name type="scientific">Taklimakanibacter albus</name>
    <dbReference type="NCBI Taxonomy" id="2800327"/>
    <lineage>
        <taxon>Bacteria</taxon>
        <taxon>Pseudomonadati</taxon>
        <taxon>Pseudomonadota</taxon>
        <taxon>Alphaproteobacteria</taxon>
        <taxon>Hyphomicrobiales</taxon>
        <taxon>Aestuariivirgaceae</taxon>
        <taxon>Taklimakanibacter</taxon>
    </lineage>
</organism>
<accession>A0ACC5QY05</accession>
<evidence type="ECO:0000313" key="1">
    <source>
        <dbReference type="EMBL" id="MBK1865271.1"/>
    </source>
</evidence>
<name>A0ACC5QY05_9HYPH</name>
<keyword evidence="2" id="KW-1185">Reference proteome</keyword>
<comment type="caution">
    <text evidence="1">The sequence shown here is derived from an EMBL/GenBank/DDBJ whole genome shotgun (WGS) entry which is preliminary data.</text>
</comment>
<keyword evidence="1" id="KW-0032">Aminotransferase</keyword>
<protein>
    <submittedName>
        <fullName evidence="1">Aspartate aminotransferase family protein</fullName>
    </submittedName>
</protein>
<dbReference type="Proteomes" id="UP000616151">
    <property type="component" value="Unassembled WGS sequence"/>
</dbReference>
<dbReference type="EMBL" id="JAENHL010000004">
    <property type="protein sequence ID" value="MBK1865271.1"/>
    <property type="molecule type" value="Genomic_DNA"/>
</dbReference>
<proteinExistence type="predicted"/>